<dbReference type="InterPro" id="IPR016024">
    <property type="entry name" value="ARM-type_fold"/>
</dbReference>
<dbReference type="SMART" id="SM00025">
    <property type="entry name" value="Pumilio"/>
    <property type="match status" value="5"/>
</dbReference>
<dbReference type="InterPro" id="IPR012959">
    <property type="entry name" value="CPL_dom"/>
</dbReference>
<feature type="compositionally biased region" description="Low complexity" evidence="4">
    <location>
        <begin position="677"/>
        <end position="687"/>
    </location>
</feature>
<dbReference type="GO" id="GO:0005730">
    <property type="term" value="C:nucleolus"/>
    <property type="evidence" value="ECO:0007669"/>
    <property type="project" value="TreeGrafter"/>
</dbReference>
<feature type="compositionally biased region" description="Basic and acidic residues" evidence="4">
    <location>
        <begin position="688"/>
        <end position="709"/>
    </location>
</feature>
<dbReference type="EMBL" id="KB706969">
    <property type="protein sequence ID" value="EMR64925.1"/>
    <property type="molecule type" value="Genomic_DNA"/>
</dbReference>
<evidence type="ECO:0000256" key="3">
    <source>
        <dbReference type="ARBA" id="ARBA00024893"/>
    </source>
</evidence>
<dbReference type="GO" id="GO:0003729">
    <property type="term" value="F:mRNA binding"/>
    <property type="evidence" value="ECO:0007669"/>
    <property type="project" value="TreeGrafter"/>
</dbReference>
<gene>
    <name evidence="6" type="ORF">UCREL1_8104</name>
</gene>
<evidence type="ECO:0000259" key="5">
    <source>
        <dbReference type="PROSITE" id="PS50303"/>
    </source>
</evidence>
<accession>M7TDZ8</accession>
<evidence type="ECO:0000256" key="2">
    <source>
        <dbReference type="ARBA" id="ARBA00022884"/>
    </source>
</evidence>
<name>M7TDZ8_EUTLA</name>
<organism evidence="6 7">
    <name type="scientific">Eutypa lata (strain UCR-EL1)</name>
    <name type="common">Grapevine dieback disease fungus</name>
    <name type="synonym">Eutypa armeniacae</name>
    <dbReference type="NCBI Taxonomy" id="1287681"/>
    <lineage>
        <taxon>Eukaryota</taxon>
        <taxon>Fungi</taxon>
        <taxon>Dikarya</taxon>
        <taxon>Ascomycota</taxon>
        <taxon>Pezizomycotina</taxon>
        <taxon>Sordariomycetes</taxon>
        <taxon>Xylariomycetidae</taxon>
        <taxon>Xylariales</taxon>
        <taxon>Diatrypaceae</taxon>
        <taxon>Eutypa</taxon>
    </lineage>
</organism>
<protein>
    <submittedName>
        <fullName evidence="6">Putative pumilio domain-containing protein</fullName>
    </submittedName>
</protein>
<feature type="region of interest" description="Disordered" evidence="4">
    <location>
        <begin position="1"/>
        <end position="115"/>
    </location>
</feature>
<evidence type="ECO:0000313" key="6">
    <source>
        <dbReference type="EMBL" id="EMR64925.1"/>
    </source>
</evidence>
<dbReference type="InterPro" id="IPR011989">
    <property type="entry name" value="ARM-like"/>
</dbReference>
<dbReference type="eggNOG" id="KOG2050">
    <property type="taxonomic scope" value="Eukaryota"/>
</dbReference>
<dbReference type="OrthoDB" id="497380at2759"/>
<dbReference type="PANTHER" id="PTHR13389">
    <property type="entry name" value="PUMILIO HOMOLOG 3"/>
    <property type="match status" value="1"/>
</dbReference>
<dbReference type="OMA" id="YGPEFSI"/>
<dbReference type="Pfam" id="PF08144">
    <property type="entry name" value="CPL"/>
    <property type="match status" value="1"/>
</dbReference>
<dbReference type="KEGG" id="ela:UCREL1_8104"/>
<dbReference type="AlphaFoldDB" id="M7TDZ8"/>
<keyword evidence="7" id="KW-1185">Reference proteome</keyword>
<feature type="domain" description="PUM-HD" evidence="5">
    <location>
        <begin position="121"/>
        <end position="499"/>
    </location>
</feature>
<sequence length="724" mass="80095">MAYKGASTVGNKRKFANGSKDSSFTKKPKFDKRAPVEKEDDEVPSDNSNGSDLSDQEDGGVILNDKNSHDNGDAPKRARANGDESSTPFEKGANSRESHIKQKQLAQDRKAHKPLADELQRAKKLWERLRRKSHVPKEERQKLVEELFAIATGRMKDFTLKHDAVRVVQTAIKYATPERRKMIATELKGSYPQLAESRYAKFLIGKLMVEGDKEIRDMIVPEFYGKVRKLINHPEASWILDDIYRGVAAPEQKAILLKEWYGPEFAIFRQLGGETKPSAELSKILEEQPNKRAPIMKYLFDLTNQLIQKKMTGFTMLHDAMLQYLLNTKPGSEEAKAYMEMIKGDENGDLLKNMAFTKSGARLVCLLLAYGGAKDRKQILKTYKDTFQLMSSDPNGHIVILAAYDLIDDTVLTSKSIISELIGKTEEDEASNIVIAANDPNARIAVRYLLEGVSRQLFDAAHGADLEILKEIWEIRKTTSKKDPEIKRKELVAALSPPLLAAIAKSPADLLSTTFGCQLVTSALLSGVGDKSEALQAVASSAGGNPDEVDEVMEGSDEAAAAAATDYVAPIHISKTNNGRIYKTLIAGGIYDKAAGKIIKVEPPLRFADLLYPVIKDHIMSWATGPSSFTVLNLLEADDFSHRDALKKLLKKNRKVLEKAATEETAEQRAAREALEAAKAAEPSSSSAEKEKEKEKLSAKKSKKLDPKKKTVGNVGSKLLLEML</sequence>
<comment type="function">
    <text evidence="3">RNA-binding nucleolar protein required for pre-rRNA processing. Involved in production of 18S rRNA and assembly of small ribosomal subunit.</text>
</comment>
<reference evidence="7" key="1">
    <citation type="journal article" date="2013" name="Genome Announc.">
        <title>Draft genome sequence of the grapevine dieback fungus Eutypa lata UCR-EL1.</title>
        <authorList>
            <person name="Blanco-Ulate B."/>
            <person name="Rolshausen P.E."/>
            <person name="Cantu D."/>
        </authorList>
    </citation>
    <scope>NUCLEOTIDE SEQUENCE [LARGE SCALE GENOMIC DNA]</scope>
    <source>
        <strain evidence="7">UCR-EL1</strain>
    </source>
</reference>
<feature type="compositionally biased region" description="Basic and acidic residues" evidence="4">
    <location>
        <begin position="66"/>
        <end position="82"/>
    </location>
</feature>
<feature type="compositionally biased region" description="Basic and acidic residues" evidence="4">
    <location>
        <begin position="93"/>
        <end position="115"/>
    </location>
</feature>
<evidence type="ECO:0000256" key="4">
    <source>
        <dbReference type="SAM" id="MobiDB-lite"/>
    </source>
</evidence>
<dbReference type="PANTHER" id="PTHR13389:SF0">
    <property type="entry name" value="PUMILIO HOMOLOG 3"/>
    <property type="match status" value="1"/>
</dbReference>
<feature type="region of interest" description="Disordered" evidence="4">
    <location>
        <begin position="661"/>
        <end position="724"/>
    </location>
</feature>
<dbReference type="PROSITE" id="PS50303">
    <property type="entry name" value="PUM_HD"/>
    <property type="match status" value="1"/>
</dbReference>
<dbReference type="SUPFAM" id="SSF48371">
    <property type="entry name" value="ARM repeat"/>
    <property type="match status" value="1"/>
</dbReference>
<dbReference type="Gene3D" id="1.25.10.10">
    <property type="entry name" value="Leucine-rich Repeat Variant"/>
    <property type="match status" value="1"/>
</dbReference>
<dbReference type="STRING" id="1287681.M7TDZ8"/>
<evidence type="ECO:0000313" key="7">
    <source>
        <dbReference type="Proteomes" id="UP000012174"/>
    </source>
</evidence>
<dbReference type="InterPro" id="IPR040059">
    <property type="entry name" value="PUM3"/>
</dbReference>
<dbReference type="InterPro" id="IPR033133">
    <property type="entry name" value="PUM-HD"/>
</dbReference>
<feature type="compositionally biased region" description="Basic and acidic residues" evidence="4">
    <location>
        <begin position="661"/>
        <end position="676"/>
    </location>
</feature>
<dbReference type="InterPro" id="IPR001313">
    <property type="entry name" value="Pumilio_RNA-bd_rpt"/>
</dbReference>
<evidence type="ECO:0000256" key="1">
    <source>
        <dbReference type="ARBA" id="ARBA00022737"/>
    </source>
</evidence>
<dbReference type="Proteomes" id="UP000012174">
    <property type="component" value="Unassembled WGS sequence"/>
</dbReference>
<dbReference type="HOGENOM" id="CLU_013994_1_0_1"/>
<keyword evidence="1" id="KW-0677">Repeat</keyword>
<proteinExistence type="predicted"/>
<keyword evidence="2" id="KW-0694">RNA-binding</keyword>
<dbReference type="GO" id="GO:0006417">
    <property type="term" value="P:regulation of translation"/>
    <property type="evidence" value="ECO:0007669"/>
    <property type="project" value="TreeGrafter"/>
</dbReference>